<protein>
    <submittedName>
        <fullName evidence="2">Uncharacterized protein</fullName>
    </submittedName>
</protein>
<gene>
    <name evidence="2" type="ORF">K489DRAFT_378518</name>
</gene>
<dbReference type="RefSeq" id="XP_033461154.1">
    <property type="nucleotide sequence ID" value="XM_033604427.1"/>
</dbReference>
<dbReference type="Proteomes" id="UP000504637">
    <property type="component" value="Unplaced"/>
</dbReference>
<reference evidence="2" key="3">
    <citation type="submission" date="2025-08" db="UniProtKB">
        <authorList>
            <consortium name="RefSeq"/>
        </authorList>
    </citation>
    <scope>IDENTIFICATION</scope>
    <source>
        <strain evidence="2">CBS 342.82</strain>
    </source>
</reference>
<accession>A0A6J3M8C7</accession>
<reference evidence="2" key="1">
    <citation type="submission" date="2020-01" db="EMBL/GenBank/DDBJ databases">
        <authorList>
            <consortium name="DOE Joint Genome Institute"/>
            <person name="Haridas S."/>
            <person name="Albert R."/>
            <person name="Binder M."/>
            <person name="Bloem J."/>
            <person name="Labutti K."/>
            <person name="Salamov A."/>
            <person name="Andreopoulos B."/>
            <person name="Baker S.E."/>
            <person name="Barry K."/>
            <person name="Bills G."/>
            <person name="Bluhm B.H."/>
            <person name="Cannon C."/>
            <person name="Castanera R."/>
            <person name="Culley D.E."/>
            <person name="Daum C."/>
            <person name="Ezra D."/>
            <person name="Gonzalez J.B."/>
            <person name="Henrissat B."/>
            <person name="Kuo A."/>
            <person name="Liang C."/>
            <person name="Lipzen A."/>
            <person name="Lutzoni F."/>
            <person name="Magnuson J."/>
            <person name="Mondo S."/>
            <person name="Nolan M."/>
            <person name="Ohm R."/>
            <person name="Pangilinan J."/>
            <person name="Park H.-J."/>
            <person name="Ramirez L."/>
            <person name="Alfaro M."/>
            <person name="Sun H."/>
            <person name="Tritt A."/>
            <person name="Yoshinaga Y."/>
            <person name="Zwiers L.-H."/>
            <person name="Turgeon B.G."/>
            <person name="Goodwin S.B."/>
            <person name="Spatafora J.W."/>
            <person name="Crous P.W."/>
            <person name="Grigoriev I.V."/>
        </authorList>
    </citation>
    <scope>NUCLEOTIDE SEQUENCE</scope>
    <source>
        <strain evidence="2">CBS 342.82</strain>
    </source>
</reference>
<evidence type="ECO:0000313" key="1">
    <source>
        <dbReference type="Proteomes" id="UP000504637"/>
    </source>
</evidence>
<evidence type="ECO:0000313" key="2">
    <source>
        <dbReference type="RefSeq" id="XP_033461154.1"/>
    </source>
</evidence>
<sequence length="75" mass="7783">MAIVGVAMFVIEVTVSTVAVAVAESIIIEAITGRIYLAASLYGTRAASDEGGDKLSSWTIAYSLALSDGESWPCL</sequence>
<reference evidence="2" key="2">
    <citation type="submission" date="2020-04" db="EMBL/GenBank/DDBJ databases">
        <authorList>
            <consortium name="NCBI Genome Project"/>
        </authorList>
    </citation>
    <scope>NUCLEOTIDE SEQUENCE</scope>
    <source>
        <strain evidence="2">CBS 342.82</strain>
    </source>
</reference>
<proteinExistence type="predicted"/>
<keyword evidence="1" id="KW-1185">Reference proteome</keyword>
<name>A0A6J3M8C7_9PEZI</name>
<dbReference type="AlphaFoldDB" id="A0A6J3M8C7"/>
<dbReference type="GeneID" id="54362227"/>
<organism evidence="2">
    <name type="scientific">Dissoconium aciculare CBS 342.82</name>
    <dbReference type="NCBI Taxonomy" id="1314786"/>
    <lineage>
        <taxon>Eukaryota</taxon>
        <taxon>Fungi</taxon>
        <taxon>Dikarya</taxon>
        <taxon>Ascomycota</taxon>
        <taxon>Pezizomycotina</taxon>
        <taxon>Dothideomycetes</taxon>
        <taxon>Dothideomycetidae</taxon>
        <taxon>Mycosphaerellales</taxon>
        <taxon>Dissoconiaceae</taxon>
        <taxon>Dissoconium</taxon>
    </lineage>
</organism>